<dbReference type="KEGG" id="mmr:Mmar10_2701"/>
<gene>
    <name evidence="2" type="ordered locus">Mmar10_2701</name>
</gene>
<dbReference type="Proteomes" id="UP000001964">
    <property type="component" value="Chromosome"/>
</dbReference>
<dbReference type="OrthoDB" id="9767539at2"/>
<evidence type="ECO:0000313" key="2">
    <source>
        <dbReference type="EMBL" id="ABI66987.1"/>
    </source>
</evidence>
<dbReference type="HOGENOM" id="CLU_045097_0_0_5"/>
<evidence type="ECO:0008006" key="4">
    <source>
        <dbReference type="Google" id="ProtNLM"/>
    </source>
</evidence>
<feature type="signal peptide" evidence="1">
    <location>
        <begin position="1"/>
        <end position="30"/>
    </location>
</feature>
<reference evidence="2 3" key="1">
    <citation type="submission" date="2006-08" db="EMBL/GenBank/DDBJ databases">
        <title>Complete sequence of Maricaulis maris MCS10.</title>
        <authorList>
            <consortium name="US DOE Joint Genome Institute"/>
            <person name="Copeland A."/>
            <person name="Lucas S."/>
            <person name="Lapidus A."/>
            <person name="Barry K."/>
            <person name="Detter J.C."/>
            <person name="Glavina del Rio T."/>
            <person name="Hammon N."/>
            <person name="Israni S."/>
            <person name="Dalin E."/>
            <person name="Tice H."/>
            <person name="Pitluck S."/>
            <person name="Saunders E."/>
            <person name="Brettin T."/>
            <person name="Bruce D."/>
            <person name="Han C."/>
            <person name="Tapia R."/>
            <person name="Gilna P."/>
            <person name="Schmutz J."/>
            <person name="Larimer F."/>
            <person name="Land M."/>
            <person name="Hauser L."/>
            <person name="Kyrpides N."/>
            <person name="Mikhailova N."/>
            <person name="Viollier P."/>
            <person name="Stephens C."/>
            <person name="Richardson P."/>
        </authorList>
    </citation>
    <scope>NUCLEOTIDE SEQUENCE [LARGE SCALE GENOMIC DNA]</scope>
    <source>
        <strain evidence="2 3">MCS10</strain>
    </source>
</reference>
<keyword evidence="3" id="KW-1185">Reference proteome</keyword>
<accession>Q0AL56</accession>
<dbReference type="InterPro" id="IPR023614">
    <property type="entry name" value="Porin_dom_sf"/>
</dbReference>
<dbReference type="eggNOG" id="ENOG502Z7YP">
    <property type="taxonomic scope" value="Bacteria"/>
</dbReference>
<name>Q0AL56_MARMM</name>
<evidence type="ECO:0000256" key="1">
    <source>
        <dbReference type="SAM" id="SignalP"/>
    </source>
</evidence>
<organism evidence="2 3">
    <name type="scientific">Maricaulis maris (strain MCS10)</name>
    <name type="common">Caulobacter maris</name>
    <dbReference type="NCBI Taxonomy" id="394221"/>
    <lineage>
        <taxon>Bacteria</taxon>
        <taxon>Pseudomonadati</taxon>
        <taxon>Pseudomonadota</taxon>
        <taxon>Alphaproteobacteria</taxon>
        <taxon>Maricaulales</taxon>
        <taxon>Maricaulaceae</taxon>
        <taxon>Maricaulis</taxon>
    </lineage>
</organism>
<dbReference type="RefSeq" id="WP_011644631.1">
    <property type="nucleotide sequence ID" value="NC_008347.1"/>
</dbReference>
<protein>
    <recommendedName>
        <fullName evidence="4">Alginate export domain-containing protein</fullName>
    </recommendedName>
</protein>
<dbReference type="STRING" id="394221.Mmar10_2701"/>
<keyword evidence="1" id="KW-0732">Signal</keyword>
<evidence type="ECO:0000313" key="3">
    <source>
        <dbReference type="Proteomes" id="UP000001964"/>
    </source>
</evidence>
<dbReference type="Gene3D" id="2.40.160.10">
    <property type="entry name" value="Porin"/>
    <property type="match status" value="1"/>
</dbReference>
<sequence precursor="true">MILTETKSSKTMLMIGCAFGLAAITGAALAQSEPDILLNARLRYEQVDQEGFADRANALTLRTRLGIDSGEIEGFRFLVEAENVLHLVDDFNSSTNGRTGFPVVADPEETELNRLQVSFTGLSDMVAVLGRQRVVLGDARHVGNVGFRQNEQTFDAFRLTWTGQEGGTFNYLYLDRVHRIFGDDHPAGEWDLDAHLFDGDYATRLGTFGGFVYLVDNQDVAALSTATFGARWSGQHVTADNTNLAWLAEYARQSDRGDNPASFDLDLFRAQVSLAANGWSGAIGFESLEGDGVRGFSTPLATLHAYQGWADVFLTTPANGIRDAYVRFGWATAQSPIGESLSAAVIFHDFEAGNGGGDLGSEIDAVVTTRLSAHYALELKAAFYNGPAGGPADRDKVWLAFTVNY</sequence>
<dbReference type="EMBL" id="CP000449">
    <property type="protein sequence ID" value="ABI66987.1"/>
    <property type="molecule type" value="Genomic_DNA"/>
</dbReference>
<proteinExistence type="predicted"/>
<feature type="chain" id="PRO_5004168109" description="Alginate export domain-containing protein" evidence="1">
    <location>
        <begin position="31"/>
        <end position="405"/>
    </location>
</feature>
<dbReference type="AlphaFoldDB" id="Q0AL56"/>